<keyword evidence="1" id="KW-1133">Transmembrane helix</keyword>
<keyword evidence="1" id="KW-0812">Transmembrane</keyword>
<dbReference type="InterPro" id="IPR025699">
    <property type="entry name" value="ABC2_memb-like"/>
</dbReference>
<feature type="transmembrane region" description="Helical" evidence="1">
    <location>
        <begin position="88"/>
        <end position="109"/>
    </location>
</feature>
<evidence type="ECO:0000313" key="4">
    <source>
        <dbReference type="Proteomes" id="UP000284472"/>
    </source>
</evidence>
<gene>
    <name evidence="3" type="ORF">DW812_09125</name>
    <name evidence="2" type="ORF">DWY88_18515</name>
</gene>
<dbReference type="AlphaFoldDB" id="A0A414D6Q9"/>
<feature type="transmembrane region" description="Helical" evidence="1">
    <location>
        <begin position="41"/>
        <end position="59"/>
    </location>
</feature>
<dbReference type="Pfam" id="PF13346">
    <property type="entry name" value="ABC2_membrane_5"/>
    <property type="match status" value="1"/>
</dbReference>
<feature type="transmembrane region" description="Helical" evidence="1">
    <location>
        <begin position="185"/>
        <end position="206"/>
    </location>
</feature>
<feature type="transmembrane region" description="Helical" evidence="1">
    <location>
        <begin position="148"/>
        <end position="165"/>
    </location>
</feature>
<sequence>MFIHLLKKDILITKKYIILVLVIGFAIPLFILWRVPMYSESLGFALSVIFSEFMFCQNLSMKENHYSKVAALIATTPYKRSEMVISKYILFVLIFLYCTLTYGIDVLLFPSMGKFRISYVLAVFAITSIAYSIYLPVQYWIGYEKTKFFFIIVILAASFGLPALISRGSDNILDLLKNFSLGIEGLVLGITVIIVSLSMMISVKIYSKKDLA</sequence>
<dbReference type="EMBL" id="QSIR01000012">
    <property type="protein sequence ID" value="RHD05944.1"/>
    <property type="molecule type" value="Genomic_DNA"/>
</dbReference>
<dbReference type="Proteomes" id="UP000286137">
    <property type="component" value="Unassembled WGS sequence"/>
</dbReference>
<accession>A0A414D6Q9</accession>
<organism evidence="3 4">
    <name type="scientific">Mediterraneibacter gnavus</name>
    <name type="common">Ruminococcus gnavus</name>
    <dbReference type="NCBI Taxonomy" id="33038"/>
    <lineage>
        <taxon>Bacteria</taxon>
        <taxon>Bacillati</taxon>
        <taxon>Bacillota</taxon>
        <taxon>Clostridia</taxon>
        <taxon>Lachnospirales</taxon>
        <taxon>Lachnospiraceae</taxon>
        <taxon>Mediterraneibacter</taxon>
    </lineage>
</organism>
<reference evidence="4 5" key="1">
    <citation type="submission" date="2018-08" db="EMBL/GenBank/DDBJ databases">
        <title>A genome reference for cultivated species of the human gut microbiota.</title>
        <authorList>
            <person name="Zou Y."/>
            <person name="Xue W."/>
            <person name="Luo G."/>
        </authorList>
    </citation>
    <scope>NUCLEOTIDE SEQUENCE [LARGE SCALE GENOMIC DNA]</scope>
    <source>
        <strain evidence="2 5">AF27-4BH</strain>
        <strain evidence="3 4">AM32-6</strain>
    </source>
</reference>
<feature type="transmembrane region" description="Helical" evidence="1">
    <location>
        <begin position="16"/>
        <end position="35"/>
    </location>
</feature>
<comment type="caution">
    <text evidence="3">The sequence shown here is derived from an EMBL/GenBank/DDBJ whole genome shotgun (WGS) entry which is preliminary data.</text>
</comment>
<feature type="transmembrane region" description="Helical" evidence="1">
    <location>
        <begin position="115"/>
        <end position="136"/>
    </location>
</feature>
<dbReference type="EMBL" id="QRTJ01000093">
    <property type="protein sequence ID" value="RGQ56824.1"/>
    <property type="molecule type" value="Genomic_DNA"/>
</dbReference>
<keyword evidence="1" id="KW-0472">Membrane</keyword>
<evidence type="ECO:0000313" key="3">
    <source>
        <dbReference type="EMBL" id="RHD05944.1"/>
    </source>
</evidence>
<evidence type="ECO:0000313" key="2">
    <source>
        <dbReference type="EMBL" id="RGQ56824.1"/>
    </source>
</evidence>
<evidence type="ECO:0000256" key="1">
    <source>
        <dbReference type="SAM" id="Phobius"/>
    </source>
</evidence>
<name>A0A414D6Q9_MEDGN</name>
<evidence type="ECO:0000313" key="5">
    <source>
        <dbReference type="Proteomes" id="UP000286137"/>
    </source>
</evidence>
<protein>
    <submittedName>
        <fullName evidence="3">ABC-2 transporter permease</fullName>
    </submittedName>
</protein>
<proteinExistence type="predicted"/>
<dbReference type="RefSeq" id="WP_118014616.1">
    <property type="nucleotide sequence ID" value="NZ_JAQDNS010000043.1"/>
</dbReference>
<dbReference type="Proteomes" id="UP000284472">
    <property type="component" value="Unassembled WGS sequence"/>
</dbReference>